<dbReference type="RefSeq" id="WP_183477611.1">
    <property type="nucleotide sequence ID" value="NZ_JACIFO010000005.1"/>
</dbReference>
<proteinExistence type="predicted"/>
<dbReference type="PANTHER" id="PTHR35569">
    <property type="entry name" value="CYANAMIDE HYDRATASE DDI2-RELATED"/>
    <property type="match status" value="1"/>
</dbReference>
<accession>A0A840ELL4</accession>
<comment type="caution">
    <text evidence="1">The sequence shown here is derived from an EMBL/GenBank/DDBJ whole genome shotgun (WGS) entry which is preliminary data.</text>
</comment>
<evidence type="ECO:0000313" key="1">
    <source>
        <dbReference type="EMBL" id="MBB4119259.1"/>
    </source>
</evidence>
<dbReference type="AlphaFoldDB" id="A0A840ELL4"/>
<evidence type="ECO:0008006" key="3">
    <source>
        <dbReference type="Google" id="ProtNLM"/>
    </source>
</evidence>
<keyword evidence="2" id="KW-1185">Reference proteome</keyword>
<dbReference type="PANTHER" id="PTHR35569:SF1">
    <property type="entry name" value="CYANAMIDE HYDRATASE DDI2-RELATED"/>
    <property type="match status" value="1"/>
</dbReference>
<reference evidence="1 2" key="1">
    <citation type="submission" date="2020-08" db="EMBL/GenBank/DDBJ databases">
        <title>Genomic Encyclopedia of Type Strains, Phase IV (KMG-IV): sequencing the most valuable type-strain genomes for metagenomic binning, comparative biology and taxonomic classification.</title>
        <authorList>
            <person name="Goeker M."/>
        </authorList>
    </citation>
    <scope>NUCLEOTIDE SEQUENCE [LARGE SCALE GENOMIC DNA]</scope>
    <source>
        <strain evidence="1 2">DSM 29568</strain>
    </source>
</reference>
<evidence type="ECO:0000313" key="2">
    <source>
        <dbReference type="Proteomes" id="UP000553034"/>
    </source>
</evidence>
<dbReference type="Gene3D" id="1.10.3210.10">
    <property type="entry name" value="Hypothetical protein af1432"/>
    <property type="match status" value="1"/>
</dbReference>
<organism evidence="1 2">
    <name type="scientific">Mesonia hippocampi</name>
    <dbReference type="NCBI Taxonomy" id="1628250"/>
    <lineage>
        <taxon>Bacteria</taxon>
        <taxon>Pseudomonadati</taxon>
        <taxon>Bacteroidota</taxon>
        <taxon>Flavobacteriia</taxon>
        <taxon>Flavobacteriales</taxon>
        <taxon>Flavobacteriaceae</taxon>
        <taxon>Mesonia</taxon>
    </lineage>
</organism>
<sequence length="246" mass="28086">MYNNLGVLKKKEISSFKRGLISAKLGENKNKLFNWLGIKSYREIDFKQISIPDSKIAALAIEEANDLYSPSLLKHCYRTYFFSAGLAISQNLKTDIEFLFTTSILHDIGLTDKHNHACSQQCFAIYGGDFIKEFALKNGIDELKATKMKTAIDMHLNPYVNRKKFGNEAYLLSKGAAMDVVGAHTFQLNHNFIHKVHQEFPRTHFKEDILNTMTSLNHKKNTRADILFKMGFKKLAANNKLNSVFK</sequence>
<dbReference type="EMBL" id="JACIFO010000005">
    <property type="protein sequence ID" value="MBB4119259.1"/>
    <property type="molecule type" value="Genomic_DNA"/>
</dbReference>
<dbReference type="SUPFAM" id="SSF109604">
    <property type="entry name" value="HD-domain/PDEase-like"/>
    <property type="match status" value="1"/>
</dbReference>
<name>A0A840ELL4_9FLAO</name>
<gene>
    <name evidence="1" type="ORF">GGR32_001555</name>
</gene>
<protein>
    <recommendedName>
        <fullName evidence="3">HD domain-containing protein</fullName>
    </recommendedName>
</protein>
<dbReference type="Proteomes" id="UP000553034">
    <property type="component" value="Unassembled WGS sequence"/>
</dbReference>